<dbReference type="AlphaFoldDB" id="A0A3G4RJ77"/>
<organism evidence="2">
    <name type="scientific">Klebsiella pneumoniae</name>
    <dbReference type="NCBI Taxonomy" id="573"/>
    <lineage>
        <taxon>Bacteria</taxon>
        <taxon>Pseudomonadati</taxon>
        <taxon>Pseudomonadota</taxon>
        <taxon>Gammaproteobacteria</taxon>
        <taxon>Enterobacterales</taxon>
        <taxon>Enterobacteriaceae</taxon>
        <taxon>Klebsiella/Raoultella group</taxon>
        <taxon>Klebsiella</taxon>
        <taxon>Klebsiella pneumoniae complex</taxon>
    </lineage>
</organism>
<sequence length="91" mass="10400">MKLKKTEKAETPGFDANQFAAEAEQRPAAKKAKKRQPTSFLMPEYYSKMLDDMSEECNSRVVVMKAGLIALSEMTPEERFKLYMQASKKTD</sequence>
<geneLocation type="plasmid" evidence="2">
    <name>pHNBF16</name>
</geneLocation>
<feature type="compositionally biased region" description="Basic and acidic residues" evidence="1">
    <location>
        <begin position="1"/>
        <end position="10"/>
    </location>
</feature>
<protein>
    <submittedName>
        <fullName evidence="2">Uncharacterized protein</fullName>
    </submittedName>
</protein>
<evidence type="ECO:0000256" key="1">
    <source>
        <dbReference type="SAM" id="MobiDB-lite"/>
    </source>
</evidence>
<proteinExistence type="predicted"/>
<feature type="region of interest" description="Disordered" evidence="1">
    <location>
        <begin position="1"/>
        <end position="36"/>
    </location>
</feature>
<accession>A0A3G4RJ77</accession>
<dbReference type="EMBL" id="MK079571">
    <property type="protein sequence ID" value="AYU65714.1"/>
    <property type="molecule type" value="Genomic_DNA"/>
</dbReference>
<evidence type="ECO:0000313" key="2">
    <source>
        <dbReference type="EMBL" id="AYU65714.1"/>
    </source>
</evidence>
<keyword evidence="2" id="KW-0614">Plasmid</keyword>
<dbReference type="RefSeq" id="WP_087653576.1">
    <property type="nucleotide sequence ID" value="NZ_JAJHGW010000044.1"/>
</dbReference>
<name>A0A3G4RJ77_KLEPN</name>
<reference evidence="2" key="1">
    <citation type="submission" date="2018-10" db="EMBL/GenBank/DDBJ databases">
        <title>Complete sequence of plasmid pHNBF16.</title>
        <authorList>
            <person name="Liu J.H."/>
            <person name="Huang X."/>
            <person name="Luo J."/>
        </authorList>
    </citation>
    <scope>NUCLEOTIDE SEQUENCE</scope>
    <source>
        <strain evidence="2">6BF16CTX</strain>
        <plasmid evidence="2">pHNBF16</plasmid>
    </source>
</reference>